<evidence type="ECO:0000259" key="1">
    <source>
        <dbReference type="Pfam" id="PF00535"/>
    </source>
</evidence>
<proteinExistence type="predicted"/>
<gene>
    <name evidence="2" type="ordered locus">bpr_I0393</name>
</gene>
<dbReference type="RefSeq" id="WP_013279798.1">
    <property type="nucleotide sequence ID" value="NC_014387.1"/>
</dbReference>
<evidence type="ECO:0000313" key="3">
    <source>
        <dbReference type="Proteomes" id="UP000001299"/>
    </source>
</evidence>
<sequence length="333" mass="38216">MDKPIISIIMAAYNSERTIEMSLKSIREQNLEQSEVEVLVIDGGSTDNTREIARKYNCIIFDNSKRLPEIAKRIGLKACTGRYIQIMDSDEVFATSYVLKRRIDFMDAHTEVNCLLARYVPPKKSGISGKYISAVGDPFTAYAYNWFIDGNIGLIKKTDILKQKGYYIGQFKDDDIIPIGDSCTLFRGEYLRTKYSDLFDEVNSTVLFQKTVRDTKYIGCIEGDDIVHYTSSSLSTYFKKLKFRVVNNVFDKNGSGYSAVAENNVALNRRKWGYPLYCISIVFPVIDAVRMSIYYKDASFLLHPLYSWYVMIEIIIQYCLKIIGKTIENQQYG</sequence>
<reference evidence="2 3" key="1">
    <citation type="journal article" date="2010" name="PLoS ONE">
        <title>The glycobiome of the rumen bacterium Butyrivibrio proteoclasticus B316(T) highlights adaptation to a polysaccharide-rich environment.</title>
        <authorList>
            <person name="Kelly W.J."/>
            <person name="Leahy S.C."/>
            <person name="Altermann E."/>
            <person name="Yeoman C.J."/>
            <person name="Dunne J.C."/>
            <person name="Kong Z."/>
            <person name="Pacheco D.M."/>
            <person name="Li D."/>
            <person name="Noel S.J."/>
            <person name="Moon C.D."/>
            <person name="Cookson A.L."/>
            <person name="Attwood G.T."/>
        </authorList>
    </citation>
    <scope>NUCLEOTIDE SEQUENCE [LARGE SCALE GENOMIC DNA]</scope>
    <source>
        <strain evidence="3">ATCC 51982 / DSM 14932 / B316</strain>
    </source>
</reference>
<dbReference type="STRING" id="515622.bpr_I0393"/>
<feature type="domain" description="Glycosyltransferase 2-like" evidence="1">
    <location>
        <begin position="7"/>
        <end position="131"/>
    </location>
</feature>
<keyword evidence="3" id="KW-1185">Reference proteome</keyword>
<dbReference type="InterPro" id="IPR029044">
    <property type="entry name" value="Nucleotide-diphossugar_trans"/>
</dbReference>
<name>E0RZE4_BUTPB</name>
<organism evidence="2 3">
    <name type="scientific">Butyrivibrio proteoclasticus (strain ATCC 51982 / DSM 14932 / B316)</name>
    <name type="common">Clostridium proteoclasticum</name>
    <dbReference type="NCBI Taxonomy" id="515622"/>
    <lineage>
        <taxon>Bacteria</taxon>
        <taxon>Bacillati</taxon>
        <taxon>Bacillota</taxon>
        <taxon>Clostridia</taxon>
        <taxon>Lachnospirales</taxon>
        <taxon>Lachnospiraceae</taxon>
        <taxon>Butyrivibrio</taxon>
    </lineage>
</organism>
<dbReference type="PANTHER" id="PTHR43630:SF2">
    <property type="entry name" value="GLYCOSYLTRANSFERASE"/>
    <property type="match status" value="1"/>
</dbReference>
<dbReference type="Proteomes" id="UP000001299">
    <property type="component" value="Chromosome 1"/>
</dbReference>
<protein>
    <submittedName>
        <fullName evidence="2">Glycosyl transferase GT2 family</fullName>
    </submittedName>
</protein>
<dbReference type="AlphaFoldDB" id="E0RZE4"/>
<evidence type="ECO:0000313" key="2">
    <source>
        <dbReference type="EMBL" id="ADL33141.1"/>
    </source>
</evidence>
<dbReference type="PANTHER" id="PTHR43630">
    <property type="entry name" value="POLY-BETA-1,6-N-ACETYL-D-GLUCOSAMINE SYNTHASE"/>
    <property type="match status" value="1"/>
</dbReference>
<dbReference type="EMBL" id="CP001810">
    <property type="protein sequence ID" value="ADL33141.1"/>
    <property type="molecule type" value="Genomic_DNA"/>
</dbReference>
<dbReference type="HOGENOM" id="CLU_794073_0_0_9"/>
<dbReference type="KEGG" id="bpb:bpr_I0393"/>
<dbReference type="CAZy" id="GT2">
    <property type="family name" value="Glycosyltransferase Family 2"/>
</dbReference>
<dbReference type="Pfam" id="PF00535">
    <property type="entry name" value="Glycos_transf_2"/>
    <property type="match status" value="1"/>
</dbReference>
<dbReference type="InterPro" id="IPR001173">
    <property type="entry name" value="Glyco_trans_2-like"/>
</dbReference>
<dbReference type="Gene3D" id="3.90.550.10">
    <property type="entry name" value="Spore Coat Polysaccharide Biosynthesis Protein SpsA, Chain A"/>
    <property type="match status" value="1"/>
</dbReference>
<keyword evidence="2" id="KW-0808">Transferase</keyword>
<accession>E0RZE4</accession>
<dbReference type="SUPFAM" id="SSF53448">
    <property type="entry name" value="Nucleotide-diphospho-sugar transferases"/>
    <property type="match status" value="1"/>
</dbReference>
<dbReference type="GO" id="GO:0016740">
    <property type="term" value="F:transferase activity"/>
    <property type="evidence" value="ECO:0007669"/>
    <property type="project" value="UniProtKB-KW"/>
</dbReference>
<dbReference type="eggNOG" id="COG0463">
    <property type="taxonomic scope" value="Bacteria"/>
</dbReference>